<dbReference type="GO" id="GO:0005743">
    <property type="term" value="C:mitochondrial inner membrane"/>
    <property type="evidence" value="ECO:0007669"/>
    <property type="project" value="UniProtKB-SubCell"/>
</dbReference>
<comment type="similarity">
    <text evidence="8">Belongs to the GTP-binding elongation factor family. LepA subfamily.</text>
</comment>
<dbReference type="PANTHER" id="PTHR43512:SF7">
    <property type="entry name" value="TRANSLATION FACTOR GUF1, MITOCHONDRIAL"/>
    <property type="match status" value="1"/>
</dbReference>
<dbReference type="InterPro" id="IPR006297">
    <property type="entry name" value="EF-4"/>
</dbReference>
<evidence type="ECO:0000313" key="11">
    <source>
        <dbReference type="EMBL" id="CRZ05560.1"/>
    </source>
</evidence>
<dbReference type="InterPro" id="IPR027417">
    <property type="entry name" value="P-loop_NTPase"/>
</dbReference>
<evidence type="ECO:0000256" key="4">
    <source>
        <dbReference type="ARBA" id="ARBA00022801"/>
    </source>
</evidence>
<keyword evidence="2 8" id="KW-0547">Nucleotide-binding</keyword>
<dbReference type="EC" id="3.6.5.n1" evidence="8"/>
<dbReference type="CDD" id="cd03709">
    <property type="entry name" value="lepA_C"/>
    <property type="match status" value="1"/>
</dbReference>
<dbReference type="NCBIfam" id="TIGR00231">
    <property type="entry name" value="small_GTP"/>
    <property type="match status" value="1"/>
</dbReference>
<dbReference type="Pfam" id="PF14492">
    <property type="entry name" value="EFG_III"/>
    <property type="match status" value="1"/>
</dbReference>
<dbReference type="InterPro" id="IPR005225">
    <property type="entry name" value="Small_GTP-bd"/>
</dbReference>
<dbReference type="GO" id="GO:0097177">
    <property type="term" value="F:mitochondrial ribosome binding"/>
    <property type="evidence" value="ECO:0007669"/>
    <property type="project" value="TreeGrafter"/>
</dbReference>
<dbReference type="PROSITE" id="PS00301">
    <property type="entry name" value="G_TR_1"/>
    <property type="match status" value="1"/>
</dbReference>
<dbReference type="Pfam" id="PF00679">
    <property type="entry name" value="EFG_C"/>
    <property type="match status" value="1"/>
</dbReference>
<dbReference type="InterPro" id="IPR000640">
    <property type="entry name" value="EFG_V-like"/>
</dbReference>
<dbReference type="Pfam" id="PF00009">
    <property type="entry name" value="GTP_EFTU"/>
    <property type="match status" value="1"/>
</dbReference>
<dbReference type="FunFam" id="2.40.30.10:FF:000015">
    <property type="entry name" value="Translation factor GUF1, mitochondrial"/>
    <property type="match status" value="1"/>
</dbReference>
<dbReference type="NCBIfam" id="TIGR01393">
    <property type="entry name" value="lepA"/>
    <property type="match status" value="1"/>
</dbReference>
<dbReference type="PRINTS" id="PR00315">
    <property type="entry name" value="ELONGATNFCT"/>
</dbReference>
<dbReference type="AlphaFoldDB" id="A0A0H5QUH5"/>
<dbReference type="Gene3D" id="3.30.70.2570">
    <property type="entry name" value="Elongation factor 4, C-terminal domain"/>
    <property type="match status" value="1"/>
</dbReference>
<dbReference type="GO" id="GO:0005759">
    <property type="term" value="C:mitochondrial matrix"/>
    <property type="evidence" value="ECO:0007669"/>
    <property type="project" value="UniProtKB-UniRule"/>
</dbReference>
<feature type="compositionally biased region" description="Basic residues" evidence="9">
    <location>
        <begin position="626"/>
        <end position="642"/>
    </location>
</feature>
<dbReference type="SUPFAM" id="SSF52540">
    <property type="entry name" value="P-loop containing nucleoside triphosphate hydrolases"/>
    <property type="match status" value="1"/>
</dbReference>
<protein>
    <recommendedName>
        <fullName evidence="8">Translation factor GUF1 homolog, mitochondrial</fullName>
        <ecNumber evidence="8">3.6.5.n1</ecNumber>
    </recommendedName>
    <alternativeName>
        <fullName evidence="8">Elongation factor 4 homolog</fullName>
        <shortName evidence="8">EF-4</shortName>
    </alternativeName>
    <alternativeName>
        <fullName evidence="8">GTPase GUF1 homolog</fullName>
    </alternativeName>
    <alternativeName>
        <fullName evidence="8">Ribosomal back-translocase</fullName>
    </alternativeName>
</protein>
<dbReference type="SUPFAM" id="SSF54980">
    <property type="entry name" value="EF-G C-terminal domain-like"/>
    <property type="match status" value="2"/>
</dbReference>
<evidence type="ECO:0000256" key="3">
    <source>
        <dbReference type="ARBA" id="ARBA00022792"/>
    </source>
</evidence>
<comment type="catalytic activity">
    <reaction evidence="8">
        <text>GTP + H2O = GDP + phosphate + H(+)</text>
        <dbReference type="Rhea" id="RHEA:19669"/>
        <dbReference type="ChEBI" id="CHEBI:15377"/>
        <dbReference type="ChEBI" id="CHEBI:15378"/>
        <dbReference type="ChEBI" id="CHEBI:37565"/>
        <dbReference type="ChEBI" id="CHEBI:43474"/>
        <dbReference type="ChEBI" id="CHEBI:58189"/>
        <dbReference type="EC" id="3.6.5.n1"/>
    </reaction>
</comment>
<dbReference type="Gene3D" id="3.30.70.870">
    <property type="entry name" value="Elongation Factor G (Translational Gtpase), domain 3"/>
    <property type="match status" value="1"/>
</dbReference>
<evidence type="ECO:0000259" key="10">
    <source>
        <dbReference type="PROSITE" id="PS51722"/>
    </source>
</evidence>
<comment type="caution">
    <text evidence="8">Lacks conserved residue(s) required for the propagation of feature annotation.</text>
</comment>
<evidence type="ECO:0000256" key="9">
    <source>
        <dbReference type="SAM" id="MobiDB-lite"/>
    </source>
</evidence>
<keyword evidence="4 8" id="KW-0378">Hydrolase</keyword>
<dbReference type="FunFam" id="3.30.70.2570:FF:000001">
    <property type="entry name" value="Translation factor GUF1, mitochondrial"/>
    <property type="match status" value="1"/>
</dbReference>
<keyword evidence="8" id="KW-0648">Protein biosynthesis</keyword>
<reference evidence="11" key="1">
    <citation type="submission" date="2015-04" db="EMBL/GenBank/DDBJ databases">
        <title>The genome sequence of the plant pathogenic Rhizarian Plasmodiophora brassicae reveals insights in its biotrophic life cycle and the origin of chitin synthesis.</title>
        <authorList>
            <person name="Schwelm A."/>
            <person name="Fogelqvist J."/>
            <person name="Knaust A."/>
            <person name="Julke S."/>
            <person name="Lilja T."/>
            <person name="Dhandapani V."/>
            <person name="Bonilla-Rosso G."/>
            <person name="Karlsson M."/>
            <person name="Shevchenko A."/>
            <person name="Choi S.R."/>
            <person name="Kim H.G."/>
            <person name="Park J.Y."/>
            <person name="Lim Y.P."/>
            <person name="Ludwig-Muller J."/>
            <person name="Dixelius C."/>
        </authorList>
    </citation>
    <scope>NUCLEOTIDE SEQUENCE</scope>
    <source>
        <tissue evidence="11">Potato root galls</tissue>
    </source>
</reference>
<dbReference type="CDD" id="cd03699">
    <property type="entry name" value="EF4_II"/>
    <property type="match status" value="1"/>
</dbReference>
<dbReference type="InterPro" id="IPR041095">
    <property type="entry name" value="EFG_II"/>
</dbReference>
<evidence type="ECO:0000256" key="7">
    <source>
        <dbReference type="ARBA" id="ARBA00023136"/>
    </source>
</evidence>
<evidence type="ECO:0000256" key="2">
    <source>
        <dbReference type="ARBA" id="ARBA00022741"/>
    </source>
</evidence>
<proteinExistence type="inferred from homology"/>
<dbReference type="InterPro" id="IPR000795">
    <property type="entry name" value="T_Tr_GTP-bd_dom"/>
</dbReference>
<dbReference type="Gene3D" id="2.40.30.10">
    <property type="entry name" value="Translation factors"/>
    <property type="match status" value="1"/>
</dbReference>
<comment type="function">
    <text evidence="8">Promotes mitochondrial protein synthesis. May act as a fidelity factor of the translation reaction, by catalyzing a one-codon backward translocation of tRNAs on improperly translocated ribosomes. Binds to mitochondrial ribosomes in a GTP-dependent manner.</text>
</comment>
<feature type="binding site" evidence="8">
    <location>
        <begin position="53"/>
        <end position="60"/>
    </location>
    <ligand>
        <name>GTP</name>
        <dbReference type="ChEBI" id="CHEBI:37565"/>
    </ligand>
</feature>
<dbReference type="FunFam" id="3.30.70.240:FF:000007">
    <property type="entry name" value="Translation factor GUF1, mitochondrial"/>
    <property type="match status" value="1"/>
</dbReference>
<dbReference type="InterPro" id="IPR038363">
    <property type="entry name" value="LepA_C_sf"/>
</dbReference>
<dbReference type="PROSITE" id="PS51722">
    <property type="entry name" value="G_TR_2"/>
    <property type="match status" value="1"/>
</dbReference>
<feature type="region of interest" description="Disordered" evidence="9">
    <location>
        <begin position="613"/>
        <end position="645"/>
    </location>
</feature>
<name>A0A0H5QUH5_9EUKA</name>
<dbReference type="EMBL" id="HACM01005118">
    <property type="protein sequence ID" value="CRZ05560.1"/>
    <property type="molecule type" value="Transcribed_RNA"/>
</dbReference>
<dbReference type="GO" id="GO:0006412">
    <property type="term" value="P:translation"/>
    <property type="evidence" value="ECO:0007669"/>
    <property type="project" value="UniProtKB-KW"/>
</dbReference>
<dbReference type="InterPro" id="IPR035647">
    <property type="entry name" value="EFG_III/V"/>
</dbReference>
<dbReference type="Pfam" id="PF06421">
    <property type="entry name" value="LepA_C"/>
    <property type="match status" value="1"/>
</dbReference>
<dbReference type="HAMAP" id="MF_00071">
    <property type="entry name" value="LepA"/>
    <property type="match status" value="1"/>
</dbReference>
<dbReference type="GO" id="GO:0005525">
    <property type="term" value="F:GTP binding"/>
    <property type="evidence" value="ECO:0007669"/>
    <property type="project" value="UniProtKB-UniRule"/>
</dbReference>
<feature type="domain" description="Tr-type G" evidence="10">
    <location>
        <begin position="44"/>
        <end position="225"/>
    </location>
</feature>
<evidence type="ECO:0000256" key="5">
    <source>
        <dbReference type="ARBA" id="ARBA00023128"/>
    </source>
</evidence>
<dbReference type="Gene3D" id="3.30.70.240">
    <property type="match status" value="1"/>
</dbReference>
<keyword evidence="7 8" id="KW-0472">Membrane</keyword>
<accession>A0A0H5QUH5</accession>
<keyword evidence="5 8" id="KW-0496">Mitochondrion</keyword>
<keyword evidence="6 8" id="KW-0342">GTP-binding</keyword>
<dbReference type="InterPro" id="IPR013842">
    <property type="entry name" value="LepA_CTD"/>
</dbReference>
<dbReference type="InterPro" id="IPR031157">
    <property type="entry name" value="G_TR_CS"/>
</dbReference>
<evidence type="ECO:0000256" key="8">
    <source>
        <dbReference type="HAMAP-Rule" id="MF_03137"/>
    </source>
</evidence>
<dbReference type="Gene3D" id="3.40.50.300">
    <property type="entry name" value="P-loop containing nucleotide triphosphate hydrolases"/>
    <property type="match status" value="1"/>
</dbReference>
<dbReference type="GO" id="GO:0045727">
    <property type="term" value="P:positive regulation of translation"/>
    <property type="evidence" value="ECO:0007669"/>
    <property type="project" value="UniProtKB-UniRule"/>
</dbReference>
<evidence type="ECO:0000256" key="6">
    <source>
        <dbReference type="ARBA" id="ARBA00023134"/>
    </source>
</evidence>
<dbReference type="InterPro" id="IPR035654">
    <property type="entry name" value="LepA_IV"/>
</dbReference>
<keyword evidence="3 8" id="KW-0999">Mitochondrion inner membrane</keyword>
<feature type="binding site" evidence="8">
    <location>
        <begin position="118"/>
        <end position="122"/>
    </location>
    <ligand>
        <name>GTP</name>
        <dbReference type="ChEBI" id="CHEBI:37565"/>
    </ligand>
</feature>
<dbReference type="GO" id="GO:0003924">
    <property type="term" value="F:GTPase activity"/>
    <property type="evidence" value="ECO:0007669"/>
    <property type="project" value="UniProtKB-UniRule"/>
</dbReference>
<comment type="subcellular location">
    <subcellularLocation>
        <location evidence="8">Mitochondrion inner membrane</location>
        <topology evidence="8">Peripheral membrane protein</topology>
        <orientation evidence="8">Matrix side</orientation>
    </subcellularLocation>
</comment>
<evidence type="ECO:0000256" key="1">
    <source>
        <dbReference type="ARBA" id="ARBA00005454"/>
    </source>
</evidence>
<organism evidence="11">
    <name type="scientific">Spongospora subterranea</name>
    <dbReference type="NCBI Taxonomy" id="70186"/>
    <lineage>
        <taxon>Eukaryota</taxon>
        <taxon>Sar</taxon>
        <taxon>Rhizaria</taxon>
        <taxon>Endomyxa</taxon>
        <taxon>Phytomyxea</taxon>
        <taxon>Plasmodiophorida</taxon>
        <taxon>Plasmodiophoridae</taxon>
        <taxon>Spongospora</taxon>
    </lineage>
</organism>
<sequence>MLFVWRRVSCEFRRHLSAEAASSVDRANLSAVTAMATNPNLDSNIIRNFCIVAHVDHGKSTLADRLLEAAGNIPRIAAGREVHCQVLDTLQVERNRGITVKAQHASMAHNGSLLQLIDTPGHVDFSNEVLRSVMACEGAVLAVDSSQGLQAQTIAVLSMARSAGLDIVPVLTKCDLPASQPNRVAEQLLNAFDIDPDTVLLTSAKTGMGIDKILDAIISRVRPPTPTVPVATGTRALIVDAWFDSYRGAICLVKVDHGTLSVGDRIGVFHSRSSYVVQDVGIVTPSRVSTKSLRAGQVGFVVAGVKTLQHLRLGDTIFTVDDAVRHLALANGDAPGSLFVGKVPLPGFSAPKPMVWASVFPVDSDDLEGLQDAFDKLTMNDISLHVQRDLSVALGSGFRCGLLGVLHLEVLKDRIHDEFGIPTIVTAPTVQCVAVAKGSGNHISVSSPAQFPNPSTIEKFLEPYILATIICPEHYMGRLQELCKARRGIHQSVSFLDDSSVLMKYKLPMTEIVQDFYSQIKSLSAGYASFDYEEAGMEEADLILLDILLNGKPVDALSTICVRENSHAIGKGIALRLKENIQRQSFEVIIQAAIGSKMVARERIPPFRKDVLTKSGKTVGGGDKSRKMKLLQKQNKGKKRMKSIGTIEVPQEAFLSVLSSGSSSNKSSN</sequence>
<comment type="similarity">
    <text evidence="1">Belongs to the TRAFAC class translation factor GTPase superfamily. Classic translation factor GTPase family. LepA subfamily.</text>
</comment>
<dbReference type="PANTHER" id="PTHR43512">
    <property type="entry name" value="TRANSLATION FACTOR GUF1-RELATED"/>
    <property type="match status" value="1"/>
</dbReference>